<dbReference type="PANTHER" id="PTHR13563">
    <property type="entry name" value="TRNA (GUANINE-9-) METHYLTRANSFERASE"/>
    <property type="match status" value="1"/>
</dbReference>
<dbReference type="PANTHER" id="PTHR13563:SF13">
    <property type="entry name" value="TRNA METHYLTRANSFERASE 10 HOMOLOG A"/>
    <property type="match status" value="1"/>
</dbReference>
<reference evidence="8" key="1">
    <citation type="submission" date="2020-10" db="EMBL/GenBank/DDBJ databases">
        <title>Unveiling of a novel bifunctional photoreceptor, Dualchrome1, isolated from a cosmopolitan green alga.</title>
        <authorList>
            <person name="Suzuki S."/>
            <person name="Kawachi M."/>
        </authorList>
    </citation>
    <scope>NUCLEOTIDE SEQUENCE</scope>
    <source>
        <strain evidence="8">NIES 2893</strain>
    </source>
</reference>
<dbReference type="CDD" id="cd18089">
    <property type="entry name" value="SPOUT_Trm10-like"/>
    <property type="match status" value="1"/>
</dbReference>
<dbReference type="EMBL" id="BNJQ01000002">
    <property type="protein sequence ID" value="GHP01990.1"/>
    <property type="molecule type" value="Genomic_DNA"/>
</dbReference>
<feature type="compositionally biased region" description="Low complexity" evidence="6">
    <location>
        <begin position="78"/>
        <end position="90"/>
    </location>
</feature>
<dbReference type="Gene3D" id="3.40.1280.30">
    <property type="match status" value="1"/>
</dbReference>
<evidence type="ECO:0000256" key="2">
    <source>
        <dbReference type="ARBA" id="ARBA00022603"/>
    </source>
</evidence>
<evidence type="ECO:0000256" key="5">
    <source>
        <dbReference type="ARBA" id="ARBA00048434"/>
    </source>
</evidence>
<dbReference type="InterPro" id="IPR038459">
    <property type="entry name" value="MT_TRM10-typ_sf"/>
</dbReference>
<evidence type="ECO:0000256" key="4">
    <source>
        <dbReference type="ARBA" id="ARBA00022691"/>
    </source>
</evidence>
<keyword evidence="9" id="KW-1185">Reference proteome</keyword>
<evidence type="ECO:0000313" key="8">
    <source>
        <dbReference type="EMBL" id="GHP01990.1"/>
    </source>
</evidence>
<dbReference type="GO" id="GO:0000049">
    <property type="term" value="F:tRNA binding"/>
    <property type="evidence" value="ECO:0007669"/>
    <property type="project" value="TreeGrafter"/>
</dbReference>
<feature type="compositionally biased region" description="Basic and acidic residues" evidence="6">
    <location>
        <begin position="120"/>
        <end position="150"/>
    </location>
</feature>
<feature type="region of interest" description="Disordered" evidence="6">
    <location>
        <begin position="74"/>
        <end position="150"/>
    </location>
</feature>
<evidence type="ECO:0000256" key="1">
    <source>
        <dbReference type="ARBA" id="ARBA00012797"/>
    </source>
</evidence>
<organism evidence="8 9">
    <name type="scientific">Pycnococcus provasolii</name>
    <dbReference type="NCBI Taxonomy" id="41880"/>
    <lineage>
        <taxon>Eukaryota</taxon>
        <taxon>Viridiplantae</taxon>
        <taxon>Chlorophyta</taxon>
        <taxon>Pseudoscourfieldiophyceae</taxon>
        <taxon>Pseudoscourfieldiales</taxon>
        <taxon>Pycnococcaceae</taxon>
        <taxon>Pycnococcus</taxon>
    </lineage>
</organism>
<dbReference type="GO" id="GO:0002939">
    <property type="term" value="P:tRNA N1-guanine methylation"/>
    <property type="evidence" value="ECO:0007669"/>
    <property type="project" value="TreeGrafter"/>
</dbReference>
<dbReference type="AlphaFoldDB" id="A0A830H7H9"/>
<dbReference type="GO" id="GO:0052905">
    <property type="term" value="F:tRNA (guanosine(9)-N1)-methyltransferase activity"/>
    <property type="evidence" value="ECO:0007669"/>
    <property type="project" value="UniProtKB-EC"/>
</dbReference>
<comment type="catalytic activity">
    <reaction evidence="5">
        <text>guanosine(9) in tRNA + S-adenosyl-L-methionine = N(1)-methylguanosine(9) in tRNA + S-adenosyl-L-homocysteine + H(+)</text>
        <dbReference type="Rhea" id="RHEA:43156"/>
        <dbReference type="Rhea" id="RHEA-COMP:10367"/>
        <dbReference type="Rhea" id="RHEA-COMP:10368"/>
        <dbReference type="ChEBI" id="CHEBI:15378"/>
        <dbReference type="ChEBI" id="CHEBI:57856"/>
        <dbReference type="ChEBI" id="CHEBI:59789"/>
        <dbReference type="ChEBI" id="CHEBI:73542"/>
        <dbReference type="ChEBI" id="CHEBI:74269"/>
        <dbReference type="EC" id="2.1.1.221"/>
    </reaction>
</comment>
<dbReference type="InterPro" id="IPR028564">
    <property type="entry name" value="MT_TRM10-typ"/>
</dbReference>
<dbReference type="OrthoDB" id="278300at2759"/>
<proteinExistence type="predicted"/>
<name>A0A830H7H9_9CHLO</name>
<comment type="caution">
    <text evidence="8">The sequence shown here is derived from an EMBL/GenBank/DDBJ whole genome shotgun (WGS) entry which is preliminary data.</text>
</comment>
<evidence type="ECO:0000256" key="3">
    <source>
        <dbReference type="ARBA" id="ARBA00022679"/>
    </source>
</evidence>
<sequence length="394" mass="42710">MSPVPVGLGGGGGALSTSLSVLRGVASSLSFSHLRIPGPDRSSSLLGRSSSLNLLGFSHTSLLRRLVMGSPPAEAGVEAAASPEKSGAAARDCKPDEAGDGASADAPVVTLSKSARKKMEKRERIAQERKEKKAASKEQKRKESAQKKEEAYKLWDTLTEEEREERMARKRANIDAMRGSRDAKRARLDEAAKTAVRVCVDLDFLNFMGEKEVNSIKTQLGYVYASNSKATHPLSVTFASYTEDYEKALRTVESWRNWRGVCFEPRSYVDAFTDTTDGGAGGDVARVRPVSNRTDIVYLTADAEEELGPTLDPTKVYVIGGIVDHNQHKGLCHSRAQRDGVSCARIPIDAAVQARIKGSHIFTVNHVFDMLLGVNGGSSWSAVVEQNANLRTTE</sequence>
<gene>
    <name evidence="8" type="ORF">PPROV_000074600</name>
</gene>
<dbReference type="EC" id="2.1.1.221" evidence="1"/>
<feature type="domain" description="SAM-dependent MTase TRM10-type" evidence="7">
    <location>
        <begin position="184"/>
        <end position="394"/>
    </location>
</feature>
<evidence type="ECO:0000313" key="9">
    <source>
        <dbReference type="Proteomes" id="UP000660262"/>
    </source>
</evidence>
<accession>A0A830H7H9</accession>
<protein>
    <recommendedName>
        <fullName evidence="1">tRNA (guanine(9)-N(1))-methyltransferase</fullName>
        <ecNumber evidence="1">2.1.1.221</ecNumber>
    </recommendedName>
</protein>
<dbReference type="PROSITE" id="PS51675">
    <property type="entry name" value="SAM_MT_TRM10"/>
    <property type="match status" value="1"/>
</dbReference>
<keyword evidence="4" id="KW-0949">S-adenosyl-L-methionine</keyword>
<keyword evidence="3" id="KW-0808">Transferase</keyword>
<evidence type="ECO:0000259" key="7">
    <source>
        <dbReference type="PROSITE" id="PS51675"/>
    </source>
</evidence>
<dbReference type="Proteomes" id="UP000660262">
    <property type="component" value="Unassembled WGS sequence"/>
</dbReference>
<evidence type="ECO:0000256" key="6">
    <source>
        <dbReference type="SAM" id="MobiDB-lite"/>
    </source>
</evidence>
<keyword evidence="2" id="KW-0489">Methyltransferase</keyword>
<dbReference type="GO" id="GO:0005634">
    <property type="term" value="C:nucleus"/>
    <property type="evidence" value="ECO:0007669"/>
    <property type="project" value="TreeGrafter"/>
</dbReference>
<dbReference type="InterPro" id="IPR007356">
    <property type="entry name" value="tRNA_m1G_MeTrfase_euk"/>
</dbReference>